<evidence type="ECO:0000313" key="4">
    <source>
        <dbReference type="Proteomes" id="UP001497497"/>
    </source>
</evidence>
<keyword evidence="1" id="KW-1133">Transmembrane helix</keyword>
<organism evidence="3 4">
    <name type="scientific">Lymnaea stagnalis</name>
    <name type="common">Great pond snail</name>
    <name type="synonym">Helix stagnalis</name>
    <dbReference type="NCBI Taxonomy" id="6523"/>
    <lineage>
        <taxon>Eukaryota</taxon>
        <taxon>Metazoa</taxon>
        <taxon>Spiralia</taxon>
        <taxon>Lophotrochozoa</taxon>
        <taxon>Mollusca</taxon>
        <taxon>Gastropoda</taxon>
        <taxon>Heterobranchia</taxon>
        <taxon>Euthyneura</taxon>
        <taxon>Panpulmonata</taxon>
        <taxon>Hygrophila</taxon>
        <taxon>Lymnaeoidea</taxon>
        <taxon>Lymnaeidae</taxon>
        <taxon>Lymnaea</taxon>
    </lineage>
</organism>
<comment type="caution">
    <text evidence="3">The sequence shown here is derived from an EMBL/GenBank/DDBJ whole genome shotgun (WGS) entry which is preliminary data.</text>
</comment>
<proteinExistence type="predicted"/>
<dbReference type="EMBL" id="CAXITT010000114">
    <property type="protein sequence ID" value="CAL1532369.1"/>
    <property type="molecule type" value="Genomic_DNA"/>
</dbReference>
<feature type="transmembrane region" description="Helical" evidence="1">
    <location>
        <begin position="293"/>
        <end position="312"/>
    </location>
</feature>
<gene>
    <name evidence="3" type="ORF">GSLYS_00006448001</name>
</gene>
<dbReference type="PANTHER" id="PTHR46593:SF1">
    <property type="entry name" value="TRANSMEMBRANE PROTEIN 64"/>
    <property type="match status" value="1"/>
</dbReference>
<keyword evidence="1" id="KW-0472">Membrane</keyword>
<name>A0AAV2HEY5_LYMST</name>
<dbReference type="AlphaFoldDB" id="A0AAV2HEY5"/>
<sequence>MSKFKINSELFIGESSDFDAIFLPVHVDEDHRADELRLAWESGNSRSNSQDQQLFAKNGEACGSVQKTNSKEAREEEDISGSSSAFMHAIITDTPDSNDWCYRATLTSVGVIVIIVTFLVFGHRHIRSVLLWLEQVDPVLSVSVLAGLFVVICFPIAWGLSLLMVTSGYLYGFLYGPLVVTFCVTLGLSISTPAMRLLCSNYLRAHFYSRKVEAIINVVSGPHGMKIIALTRLTPIPFGLQNALFSLSSISLLRYLVSSAGGLVPMTVLNCYMGSTLRNMQDLMSDDANRLTGFFIFGGQILITVILLWFVVRKARVELKKAMDESDKSYTILPNGDCSKTIFVDHV</sequence>
<dbReference type="Pfam" id="PF09335">
    <property type="entry name" value="VTT_dom"/>
    <property type="match status" value="1"/>
</dbReference>
<feature type="transmembrane region" description="Helical" evidence="1">
    <location>
        <begin position="142"/>
        <end position="163"/>
    </location>
</feature>
<dbReference type="GO" id="GO:0005783">
    <property type="term" value="C:endoplasmic reticulum"/>
    <property type="evidence" value="ECO:0007669"/>
    <property type="project" value="TreeGrafter"/>
</dbReference>
<accession>A0AAV2HEY5</accession>
<dbReference type="InterPro" id="IPR032816">
    <property type="entry name" value="VTT_dom"/>
</dbReference>
<dbReference type="PANTHER" id="PTHR46593">
    <property type="entry name" value="TRANSMEMBRANE PROTEIN 64"/>
    <property type="match status" value="1"/>
</dbReference>
<feature type="transmembrane region" description="Helical" evidence="1">
    <location>
        <begin position="252"/>
        <end position="273"/>
    </location>
</feature>
<evidence type="ECO:0000259" key="2">
    <source>
        <dbReference type="Pfam" id="PF09335"/>
    </source>
</evidence>
<feature type="transmembrane region" description="Helical" evidence="1">
    <location>
        <begin position="169"/>
        <end position="188"/>
    </location>
</feature>
<dbReference type="InterPro" id="IPR053069">
    <property type="entry name" value="TVP38/TMEM64"/>
</dbReference>
<keyword evidence="1" id="KW-0812">Transmembrane</keyword>
<dbReference type="GO" id="GO:0051480">
    <property type="term" value="P:regulation of cytosolic calcium ion concentration"/>
    <property type="evidence" value="ECO:0007669"/>
    <property type="project" value="TreeGrafter"/>
</dbReference>
<keyword evidence="4" id="KW-1185">Reference proteome</keyword>
<protein>
    <recommendedName>
        <fullName evidence="2">VTT domain-containing protein</fullName>
    </recommendedName>
</protein>
<reference evidence="3 4" key="1">
    <citation type="submission" date="2024-04" db="EMBL/GenBank/DDBJ databases">
        <authorList>
            <consortium name="Genoscope - CEA"/>
            <person name="William W."/>
        </authorList>
    </citation>
    <scope>NUCLEOTIDE SEQUENCE [LARGE SCALE GENOMIC DNA]</scope>
</reference>
<dbReference type="Proteomes" id="UP001497497">
    <property type="component" value="Unassembled WGS sequence"/>
</dbReference>
<feature type="transmembrane region" description="Helical" evidence="1">
    <location>
        <begin position="102"/>
        <end position="121"/>
    </location>
</feature>
<evidence type="ECO:0000313" key="3">
    <source>
        <dbReference type="EMBL" id="CAL1532369.1"/>
    </source>
</evidence>
<evidence type="ECO:0000256" key="1">
    <source>
        <dbReference type="SAM" id="Phobius"/>
    </source>
</evidence>
<feature type="domain" description="VTT" evidence="2">
    <location>
        <begin position="161"/>
        <end position="275"/>
    </location>
</feature>